<dbReference type="PANTHER" id="PTHR35176:SF6">
    <property type="entry name" value="HEME OXYGENASE HI_0854-RELATED"/>
    <property type="match status" value="1"/>
</dbReference>
<dbReference type="InterPro" id="IPR011576">
    <property type="entry name" value="Pyridox_Oxase_N"/>
</dbReference>
<proteinExistence type="predicted"/>
<keyword evidence="4" id="KW-1185">Reference proteome</keyword>
<comment type="caution">
    <text evidence="3">The sequence shown here is derived from an EMBL/GenBank/DDBJ whole genome shotgun (WGS) entry which is preliminary data.</text>
</comment>
<dbReference type="Proteomes" id="UP001501747">
    <property type="component" value="Unassembled WGS sequence"/>
</dbReference>
<evidence type="ECO:0000313" key="4">
    <source>
        <dbReference type="Proteomes" id="UP001501747"/>
    </source>
</evidence>
<sequence>MPRQLTDSERTDFLAQQHIAVLSVASNDGRPPLTVPVWYALREDGELTFFTNTQGRKSRKTLLLHHAGQFSLCVQQPQFPYKYATAECTVVRADRSPSVDEVFAITSRYLPEEAARQFAEAETANPAGVFVLFTAHPDRWHTLDFA</sequence>
<dbReference type="InterPro" id="IPR052019">
    <property type="entry name" value="F420H2_bilvrd_red/Heme_oxyg"/>
</dbReference>
<keyword evidence="1" id="KW-0560">Oxidoreductase</keyword>
<gene>
    <name evidence="3" type="ORF">GCM10022247_28020</name>
</gene>
<accession>A0ABP7S1D5</accession>
<dbReference type="Pfam" id="PF01243">
    <property type="entry name" value="PNPOx_N"/>
    <property type="match status" value="1"/>
</dbReference>
<organism evidence="3 4">
    <name type="scientific">Allokutzneria multivorans</name>
    <dbReference type="NCBI Taxonomy" id="1142134"/>
    <lineage>
        <taxon>Bacteria</taxon>
        <taxon>Bacillati</taxon>
        <taxon>Actinomycetota</taxon>
        <taxon>Actinomycetes</taxon>
        <taxon>Pseudonocardiales</taxon>
        <taxon>Pseudonocardiaceae</taxon>
        <taxon>Allokutzneria</taxon>
    </lineage>
</organism>
<evidence type="ECO:0000256" key="1">
    <source>
        <dbReference type="ARBA" id="ARBA00023002"/>
    </source>
</evidence>
<name>A0ABP7S1D5_9PSEU</name>
<protein>
    <submittedName>
        <fullName evidence="3">Pyridoxamine 5'-phosphate oxidase family protein</fullName>
    </submittedName>
</protein>
<dbReference type="SUPFAM" id="SSF50475">
    <property type="entry name" value="FMN-binding split barrel"/>
    <property type="match status" value="1"/>
</dbReference>
<dbReference type="RefSeq" id="WP_344874659.1">
    <property type="nucleotide sequence ID" value="NZ_BAABAL010000008.1"/>
</dbReference>
<dbReference type="InterPro" id="IPR012349">
    <property type="entry name" value="Split_barrel_FMN-bd"/>
</dbReference>
<evidence type="ECO:0000313" key="3">
    <source>
        <dbReference type="EMBL" id="GAA4005243.1"/>
    </source>
</evidence>
<dbReference type="EMBL" id="BAABAL010000008">
    <property type="protein sequence ID" value="GAA4005243.1"/>
    <property type="molecule type" value="Genomic_DNA"/>
</dbReference>
<evidence type="ECO:0000259" key="2">
    <source>
        <dbReference type="Pfam" id="PF01243"/>
    </source>
</evidence>
<dbReference type="PANTHER" id="PTHR35176">
    <property type="entry name" value="HEME OXYGENASE HI_0854-RELATED"/>
    <property type="match status" value="1"/>
</dbReference>
<reference evidence="4" key="1">
    <citation type="journal article" date="2019" name="Int. J. Syst. Evol. Microbiol.">
        <title>The Global Catalogue of Microorganisms (GCM) 10K type strain sequencing project: providing services to taxonomists for standard genome sequencing and annotation.</title>
        <authorList>
            <consortium name="The Broad Institute Genomics Platform"/>
            <consortium name="The Broad Institute Genome Sequencing Center for Infectious Disease"/>
            <person name="Wu L."/>
            <person name="Ma J."/>
        </authorList>
    </citation>
    <scope>NUCLEOTIDE SEQUENCE [LARGE SCALE GENOMIC DNA]</scope>
    <source>
        <strain evidence="4">JCM 17342</strain>
    </source>
</reference>
<dbReference type="Gene3D" id="2.30.110.10">
    <property type="entry name" value="Electron Transport, Fmn-binding Protein, Chain A"/>
    <property type="match status" value="1"/>
</dbReference>
<feature type="domain" description="Pyridoxamine 5'-phosphate oxidase N-terminal" evidence="2">
    <location>
        <begin position="9"/>
        <end position="142"/>
    </location>
</feature>